<dbReference type="PANTHER" id="PTHR21666:SF270">
    <property type="entry name" value="MUREIN HYDROLASE ACTIVATOR ENVC"/>
    <property type="match status" value="1"/>
</dbReference>
<dbReference type="InterPro" id="IPR018392">
    <property type="entry name" value="LysM"/>
</dbReference>
<dbReference type="Gene3D" id="3.10.350.10">
    <property type="entry name" value="LysM domain"/>
    <property type="match status" value="2"/>
</dbReference>
<dbReference type="EMBL" id="LCBB01000011">
    <property type="protein sequence ID" value="KKS02776.1"/>
    <property type="molecule type" value="Genomic_DNA"/>
</dbReference>
<feature type="transmembrane region" description="Helical" evidence="1">
    <location>
        <begin position="87"/>
        <end position="107"/>
    </location>
</feature>
<gene>
    <name evidence="3" type="ORF">UU55_C0011G0015</name>
</gene>
<reference evidence="3 4" key="1">
    <citation type="journal article" date="2015" name="Nature">
        <title>rRNA introns, odd ribosomes, and small enigmatic genomes across a large radiation of phyla.</title>
        <authorList>
            <person name="Brown C.T."/>
            <person name="Hug L.A."/>
            <person name="Thomas B.C."/>
            <person name="Sharon I."/>
            <person name="Castelle C.J."/>
            <person name="Singh A."/>
            <person name="Wilkins M.J."/>
            <person name="Williams K.H."/>
            <person name="Banfield J.F."/>
        </authorList>
    </citation>
    <scope>NUCLEOTIDE SEQUENCE [LARGE SCALE GENOMIC DNA]</scope>
</reference>
<dbReference type="GO" id="GO:0004222">
    <property type="term" value="F:metalloendopeptidase activity"/>
    <property type="evidence" value="ECO:0007669"/>
    <property type="project" value="TreeGrafter"/>
</dbReference>
<sequence length="400" mass="44229">MVFTIKRPVSKRFFQLSFEGFRPQGRNKFEQFVNIWAEFFRSILEYLWDKIVDILFFIASVLYYIFQLPSVAKSFVVKKLIWSRGKLGRPLAFVTVVAASLIVFMIGEVLSSYDFIASPQVKADYISTSSDIIPKREMAVTTLPEERKRTESLTYKIESGDTLYSIGEKFKISADALKYVNNLSDNSILKVGQDITVPPVAGLIHTVERGDTLTSIALKYDVPAQAVADFNYILDTSTLALGTELVIPGGKVPKVVPVYTLYSGAPSTGDSSAANADKGFCVWPSTVRVVTQYYSWYHNGVDIATPHNISSPPLLACTSGTVVRAGWDPFGLGLHVRIDHGGGYETVYGHMSRIDVSYGQQVSRGDVIGLMGNTGRSTGPHVHFIVKYNGIAQDPFNFVQ</sequence>
<dbReference type="PROSITE" id="PS51782">
    <property type="entry name" value="LYSM"/>
    <property type="match status" value="2"/>
</dbReference>
<dbReference type="InterPro" id="IPR016047">
    <property type="entry name" value="M23ase_b-sheet_dom"/>
</dbReference>
<proteinExistence type="predicted"/>
<dbReference type="CDD" id="cd12797">
    <property type="entry name" value="M23_peptidase"/>
    <property type="match status" value="1"/>
</dbReference>
<dbReference type="Pfam" id="PF01551">
    <property type="entry name" value="Peptidase_M23"/>
    <property type="match status" value="1"/>
</dbReference>
<dbReference type="AlphaFoldDB" id="A0A0G0Y066"/>
<comment type="caution">
    <text evidence="3">The sequence shown here is derived from an EMBL/GenBank/DDBJ whole genome shotgun (WGS) entry which is preliminary data.</text>
</comment>
<dbReference type="CDD" id="cd00118">
    <property type="entry name" value="LysM"/>
    <property type="match status" value="2"/>
</dbReference>
<evidence type="ECO:0000313" key="4">
    <source>
        <dbReference type="Proteomes" id="UP000033947"/>
    </source>
</evidence>
<dbReference type="SMART" id="SM00257">
    <property type="entry name" value="LysM"/>
    <property type="match status" value="2"/>
</dbReference>
<feature type="transmembrane region" description="Helical" evidence="1">
    <location>
        <begin position="46"/>
        <end position="66"/>
    </location>
</feature>
<evidence type="ECO:0000256" key="1">
    <source>
        <dbReference type="SAM" id="Phobius"/>
    </source>
</evidence>
<dbReference type="InterPro" id="IPR011055">
    <property type="entry name" value="Dup_hybrid_motif"/>
</dbReference>
<dbReference type="PANTHER" id="PTHR21666">
    <property type="entry name" value="PEPTIDASE-RELATED"/>
    <property type="match status" value="1"/>
</dbReference>
<dbReference type="InterPro" id="IPR036779">
    <property type="entry name" value="LysM_dom_sf"/>
</dbReference>
<evidence type="ECO:0000259" key="2">
    <source>
        <dbReference type="PROSITE" id="PS51782"/>
    </source>
</evidence>
<organism evidence="3 4">
    <name type="scientific">candidate division WWE3 bacterium GW2011_GWC2_41_23</name>
    <dbReference type="NCBI Taxonomy" id="1619123"/>
    <lineage>
        <taxon>Bacteria</taxon>
        <taxon>Katanobacteria</taxon>
    </lineage>
</organism>
<dbReference type="Proteomes" id="UP000033947">
    <property type="component" value="Unassembled WGS sequence"/>
</dbReference>
<protein>
    <submittedName>
        <fullName evidence="3">Lipoprotein</fullName>
    </submittedName>
</protein>
<feature type="domain" description="LysM" evidence="2">
    <location>
        <begin position="203"/>
        <end position="247"/>
    </location>
</feature>
<feature type="domain" description="LysM" evidence="2">
    <location>
        <begin position="153"/>
        <end position="197"/>
    </location>
</feature>
<dbReference type="InterPro" id="IPR050570">
    <property type="entry name" value="Cell_wall_metabolism_enzyme"/>
</dbReference>
<keyword evidence="1" id="KW-0812">Transmembrane</keyword>
<dbReference type="Pfam" id="PF01476">
    <property type="entry name" value="LysM"/>
    <property type="match status" value="2"/>
</dbReference>
<name>A0A0G0Y066_UNCKA</name>
<dbReference type="SUPFAM" id="SSF54106">
    <property type="entry name" value="LysM domain"/>
    <property type="match status" value="2"/>
</dbReference>
<dbReference type="Gene3D" id="2.70.70.10">
    <property type="entry name" value="Glucose Permease (Domain IIA)"/>
    <property type="match status" value="1"/>
</dbReference>
<keyword evidence="1" id="KW-1133">Transmembrane helix</keyword>
<accession>A0A0G0Y066</accession>
<keyword evidence="3" id="KW-0449">Lipoprotein</keyword>
<dbReference type="SUPFAM" id="SSF51261">
    <property type="entry name" value="Duplicated hybrid motif"/>
    <property type="match status" value="1"/>
</dbReference>
<keyword evidence="1" id="KW-0472">Membrane</keyword>
<evidence type="ECO:0000313" key="3">
    <source>
        <dbReference type="EMBL" id="KKS02776.1"/>
    </source>
</evidence>